<dbReference type="NCBIfam" id="TIGR03081">
    <property type="entry name" value="metmalonyl_epim"/>
    <property type="match status" value="1"/>
</dbReference>
<evidence type="ECO:0000313" key="12">
    <source>
        <dbReference type="Proteomes" id="UP000314982"/>
    </source>
</evidence>
<evidence type="ECO:0000313" key="11">
    <source>
        <dbReference type="Ensembl" id="ENSHHUP00000026199.1"/>
    </source>
</evidence>
<dbReference type="FunFam" id="3.10.180.10:FF:000003">
    <property type="entry name" value="Methylmalonyl-CoA epimerase, mitochondrial"/>
    <property type="match status" value="1"/>
</dbReference>
<reference evidence="11" key="2">
    <citation type="submission" date="2025-08" db="UniProtKB">
        <authorList>
            <consortium name="Ensembl"/>
        </authorList>
    </citation>
    <scope>IDENTIFICATION</scope>
</reference>
<dbReference type="STRING" id="62062.ENSHHUP00000026199"/>
<dbReference type="GO" id="GO:0005739">
    <property type="term" value="C:mitochondrion"/>
    <property type="evidence" value="ECO:0007669"/>
    <property type="project" value="TreeGrafter"/>
</dbReference>
<evidence type="ECO:0000256" key="9">
    <source>
        <dbReference type="ARBA" id="ARBA00081771"/>
    </source>
</evidence>
<reference evidence="12" key="1">
    <citation type="submission" date="2018-06" db="EMBL/GenBank/DDBJ databases">
        <title>Genome assembly of Danube salmon.</title>
        <authorList>
            <person name="Macqueen D.J."/>
            <person name="Gundappa M.K."/>
        </authorList>
    </citation>
    <scope>NUCLEOTIDE SEQUENCE [LARGE SCALE GENOMIC DNA]</scope>
</reference>
<comment type="function">
    <text evidence="6">Methylmalonyl-CoA epimerase involved in propionyl-CoA metabolism.</text>
</comment>
<dbReference type="Gene3D" id="3.10.180.10">
    <property type="entry name" value="2,3-Dihydroxybiphenyl 1,2-Dioxygenase, domain 1"/>
    <property type="match status" value="1"/>
</dbReference>
<name>A0A4W5LK43_9TELE</name>
<evidence type="ECO:0000256" key="2">
    <source>
        <dbReference type="ARBA" id="ARBA00022723"/>
    </source>
</evidence>
<keyword evidence="12" id="KW-1185">Reference proteome</keyword>
<dbReference type="Proteomes" id="UP000314982">
    <property type="component" value="Unassembled WGS sequence"/>
</dbReference>
<evidence type="ECO:0000256" key="6">
    <source>
        <dbReference type="ARBA" id="ARBA00053742"/>
    </source>
</evidence>
<dbReference type="Pfam" id="PF13669">
    <property type="entry name" value="Glyoxalase_4"/>
    <property type="match status" value="1"/>
</dbReference>
<dbReference type="Ensembl" id="ENSHHUT00000027235.1">
    <property type="protein sequence ID" value="ENSHHUP00000026199.1"/>
    <property type="gene ID" value="ENSHHUG00000016591.1"/>
</dbReference>
<evidence type="ECO:0000256" key="5">
    <source>
        <dbReference type="ARBA" id="ARBA00050406"/>
    </source>
</evidence>
<feature type="domain" description="VOC" evidence="10">
    <location>
        <begin position="123"/>
        <end position="252"/>
    </location>
</feature>
<dbReference type="CDD" id="cd07249">
    <property type="entry name" value="MMCE"/>
    <property type="match status" value="1"/>
</dbReference>
<dbReference type="SUPFAM" id="SSF54593">
    <property type="entry name" value="Glyoxalase/Bleomycin resistance protein/Dihydroxybiphenyl dioxygenase"/>
    <property type="match status" value="1"/>
</dbReference>
<evidence type="ECO:0000256" key="7">
    <source>
        <dbReference type="ARBA" id="ARBA00066411"/>
    </source>
</evidence>
<proteinExistence type="inferred from homology"/>
<dbReference type="PANTHER" id="PTHR43048">
    <property type="entry name" value="METHYLMALONYL-COA EPIMERASE"/>
    <property type="match status" value="1"/>
</dbReference>
<dbReference type="GO" id="GO:0046872">
    <property type="term" value="F:metal ion binding"/>
    <property type="evidence" value="ECO:0007669"/>
    <property type="project" value="UniProtKB-KW"/>
</dbReference>
<evidence type="ECO:0000256" key="1">
    <source>
        <dbReference type="ARBA" id="ARBA00009308"/>
    </source>
</evidence>
<dbReference type="InterPro" id="IPR037523">
    <property type="entry name" value="VOC_core"/>
</dbReference>
<comment type="catalytic activity">
    <reaction evidence="5">
        <text>(R)-methylmalonyl-CoA = (S)-methylmalonyl-CoA</text>
        <dbReference type="Rhea" id="RHEA:20553"/>
        <dbReference type="ChEBI" id="CHEBI:57326"/>
        <dbReference type="ChEBI" id="CHEBI:57327"/>
        <dbReference type="EC" id="5.1.99.1"/>
    </reaction>
    <physiologicalReaction direction="right-to-left" evidence="5">
        <dbReference type="Rhea" id="RHEA:20555"/>
    </physiologicalReaction>
</comment>
<comment type="similarity">
    <text evidence="1">Belongs to the methylmalonyl-CoA epimerase family.</text>
</comment>
<dbReference type="GO" id="GO:0004493">
    <property type="term" value="F:methylmalonyl-CoA epimerase activity"/>
    <property type="evidence" value="ECO:0007669"/>
    <property type="project" value="UniProtKB-EC"/>
</dbReference>
<dbReference type="EC" id="5.1.99.1" evidence="7"/>
<dbReference type="InterPro" id="IPR051785">
    <property type="entry name" value="MMCE/EMCE_epimerase"/>
</dbReference>
<accession>A0A4W5LK43</accession>
<evidence type="ECO:0000256" key="3">
    <source>
        <dbReference type="ARBA" id="ARBA00023235"/>
    </source>
</evidence>
<keyword evidence="2" id="KW-0479">Metal-binding</keyword>
<evidence type="ECO:0000256" key="8">
    <source>
        <dbReference type="ARBA" id="ARBA00071337"/>
    </source>
</evidence>
<dbReference type="GeneTree" id="ENSGT00940000153941"/>
<keyword evidence="3" id="KW-0413">Isomerase</keyword>
<protein>
    <recommendedName>
        <fullName evidence="8">Methylmalonyl-CoA epimerase, mitochondrial</fullName>
        <ecNumber evidence="7">5.1.99.1</ecNumber>
    </recommendedName>
    <alternativeName>
        <fullName evidence="9">DL-methylmalonyl-CoA racemase</fullName>
    </alternativeName>
</protein>
<evidence type="ECO:0000256" key="4">
    <source>
        <dbReference type="ARBA" id="ARBA00023285"/>
    </source>
</evidence>
<dbReference type="PROSITE" id="PS51819">
    <property type="entry name" value="VOC"/>
    <property type="match status" value="1"/>
</dbReference>
<sequence length="252" mass="27789">MCVTRKYAPPGNNIYCATNIRIAGLDLDSWVDNIHIPNNFIYKCNVRFLIEKQYTCTLSHCLDIQSDSLSYVARIFENMSVLKVALTGLSKCVRHTCSPMLRTISTSTPLCQGIPGSVWNLGRLNHIAIAVPDMEKATALYRDVLGAQVSDKVPLPEHGVYTVFVELGNTKLELLHPLGDKSPIAGFLQKNKSGGMHHICIEVDDINAAIVDLKARNIRTLSAEPRIGAHGKPVMFLHPKDCDGVLVELEQA</sequence>
<organism evidence="11 12">
    <name type="scientific">Hucho hucho</name>
    <name type="common">huchen</name>
    <dbReference type="NCBI Taxonomy" id="62062"/>
    <lineage>
        <taxon>Eukaryota</taxon>
        <taxon>Metazoa</taxon>
        <taxon>Chordata</taxon>
        <taxon>Craniata</taxon>
        <taxon>Vertebrata</taxon>
        <taxon>Euteleostomi</taxon>
        <taxon>Actinopterygii</taxon>
        <taxon>Neopterygii</taxon>
        <taxon>Teleostei</taxon>
        <taxon>Protacanthopterygii</taxon>
        <taxon>Salmoniformes</taxon>
        <taxon>Salmonidae</taxon>
        <taxon>Salmoninae</taxon>
        <taxon>Hucho</taxon>
    </lineage>
</organism>
<dbReference type="AlphaFoldDB" id="A0A4W5LK43"/>
<dbReference type="GO" id="GO:0046491">
    <property type="term" value="P:L-methylmalonyl-CoA metabolic process"/>
    <property type="evidence" value="ECO:0007669"/>
    <property type="project" value="TreeGrafter"/>
</dbReference>
<reference evidence="11" key="3">
    <citation type="submission" date="2025-09" db="UniProtKB">
        <authorList>
            <consortium name="Ensembl"/>
        </authorList>
    </citation>
    <scope>IDENTIFICATION</scope>
</reference>
<dbReference type="InterPro" id="IPR029068">
    <property type="entry name" value="Glyas_Bleomycin-R_OHBP_Dase"/>
</dbReference>
<keyword evidence="4" id="KW-0170">Cobalt</keyword>
<dbReference type="PANTHER" id="PTHR43048:SF3">
    <property type="entry name" value="METHYLMALONYL-COA EPIMERASE, MITOCHONDRIAL"/>
    <property type="match status" value="1"/>
</dbReference>
<dbReference type="InterPro" id="IPR017515">
    <property type="entry name" value="MeMalonyl-CoA_epimerase"/>
</dbReference>
<evidence type="ECO:0000259" key="10">
    <source>
        <dbReference type="PROSITE" id="PS51819"/>
    </source>
</evidence>